<dbReference type="PANTHER" id="PTHR30582">
    <property type="entry name" value="L,D-TRANSPEPTIDASE"/>
    <property type="match status" value="1"/>
</dbReference>
<dbReference type="RefSeq" id="WP_214537645.1">
    <property type="nucleotide sequence ID" value="NZ_JAHFVK010000003.1"/>
</dbReference>
<accession>A0ABS5W7S8</accession>
<dbReference type="NCBIfam" id="NF004785">
    <property type="entry name" value="PRK06132.1-2"/>
    <property type="match status" value="1"/>
</dbReference>
<gene>
    <name evidence="10" type="ORF">KK137_15865</name>
</gene>
<evidence type="ECO:0000313" key="11">
    <source>
        <dbReference type="Proteomes" id="UP000811255"/>
    </source>
</evidence>
<evidence type="ECO:0000256" key="6">
    <source>
        <dbReference type="ARBA" id="ARBA00023316"/>
    </source>
</evidence>
<dbReference type="InterPro" id="IPR050979">
    <property type="entry name" value="LD-transpeptidase"/>
</dbReference>
<dbReference type="PROSITE" id="PS52029">
    <property type="entry name" value="LD_TPASE"/>
    <property type="match status" value="1"/>
</dbReference>
<keyword evidence="11" id="KW-1185">Reference proteome</keyword>
<feature type="chain" id="PRO_5045796315" evidence="8">
    <location>
        <begin position="26"/>
        <end position="183"/>
    </location>
</feature>
<evidence type="ECO:0000256" key="3">
    <source>
        <dbReference type="ARBA" id="ARBA00022679"/>
    </source>
</evidence>
<dbReference type="CDD" id="cd16913">
    <property type="entry name" value="YkuD_like"/>
    <property type="match status" value="1"/>
</dbReference>
<feature type="active site" description="Proton donor/acceptor" evidence="7">
    <location>
        <position position="145"/>
    </location>
</feature>
<dbReference type="EMBL" id="JAHFVK010000003">
    <property type="protein sequence ID" value="MBT2135815.1"/>
    <property type="molecule type" value="Genomic_DNA"/>
</dbReference>
<feature type="domain" description="L,D-TPase catalytic" evidence="9">
    <location>
        <begin position="73"/>
        <end position="182"/>
    </location>
</feature>
<feature type="signal peptide" evidence="8">
    <location>
        <begin position="1"/>
        <end position="25"/>
    </location>
</feature>
<evidence type="ECO:0000256" key="7">
    <source>
        <dbReference type="PROSITE-ProRule" id="PRU01373"/>
    </source>
</evidence>
<proteinExistence type="inferred from homology"/>
<evidence type="ECO:0000256" key="4">
    <source>
        <dbReference type="ARBA" id="ARBA00022960"/>
    </source>
</evidence>
<protein>
    <submittedName>
        <fullName evidence="10">L,D-transpeptidase family protein</fullName>
    </submittedName>
</protein>
<sequence length="183" mass="19645">MKHFALALALGGALTLAVPSTPAFATIETAEAKQAAADAAEQARDDMRVVFGKDSLKNGQFVWKDGKQSGAVTRVVISLSDQMAYAYRGDELVGISTISSGNSKKPTPTGIFPILEKKRFHRSIKYENAPMPFMQRLDSYGIAMHAGHLPGYPASHGCVRLPSQFASRLFAMTEVGTEVLIGA</sequence>
<feature type="active site" description="Nucleophile" evidence="7">
    <location>
        <position position="158"/>
    </location>
</feature>
<keyword evidence="4 7" id="KW-0133">Cell shape</keyword>
<evidence type="ECO:0000256" key="1">
    <source>
        <dbReference type="ARBA" id="ARBA00004752"/>
    </source>
</evidence>
<keyword evidence="5 7" id="KW-0573">Peptidoglycan synthesis</keyword>
<evidence type="ECO:0000256" key="5">
    <source>
        <dbReference type="ARBA" id="ARBA00022984"/>
    </source>
</evidence>
<dbReference type="PANTHER" id="PTHR30582:SF2">
    <property type="entry name" value="L,D-TRANSPEPTIDASE YCIB-RELATED"/>
    <property type="match status" value="1"/>
</dbReference>
<evidence type="ECO:0000259" key="9">
    <source>
        <dbReference type="PROSITE" id="PS52029"/>
    </source>
</evidence>
<dbReference type="InterPro" id="IPR038063">
    <property type="entry name" value="Transpep_catalytic_dom"/>
</dbReference>
<dbReference type="Pfam" id="PF03734">
    <property type="entry name" value="YkuD"/>
    <property type="match status" value="1"/>
</dbReference>
<keyword evidence="3" id="KW-0808">Transferase</keyword>
<evidence type="ECO:0000313" key="10">
    <source>
        <dbReference type="EMBL" id="MBT2135815.1"/>
    </source>
</evidence>
<reference evidence="10 11" key="1">
    <citation type="submission" date="2021-05" db="EMBL/GenBank/DDBJ databases">
        <title>Croceibacterium sp. LX-88 genome sequence.</title>
        <authorList>
            <person name="Luo X."/>
        </authorList>
    </citation>
    <scope>NUCLEOTIDE SEQUENCE [LARGE SCALE GENOMIC DNA]</scope>
    <source>
        <strain evidence="10 11">LX-88</strain>
    </source>
</reference>
<organism evidence="10 11">
    <name type="scientific">Croceibacterium selenioxidans</name>
    <dbReference type="NCBI Taxonomy" id="2838833"/>
    <lineage>
        <taxon>Bacteria</taxon>
        <taxon>Pseudomonadati</taxon>
        <taxon>Pseudomonadota</taxon>
        <taxon>Alphaproteobacteria</taxon>
        <taxon>Sphingomonadales</taxon>
        <taxon>Erythrobacteraceae</taxon>
        <taxon>Croceibacterium</taxon>
    </lineage>
</organism>
<comment type="pathway">
    <text evidence="1 7">Cell wall biogenesis; peptidoglycan biosynthesis.</text>
</comment>
<name>A0ABS5W7S8_9SPHN</name>
<keyword evidence="8" id="KW-0732">Signal</keyword>
<comment type="similarity">
    <text evidence="2">Belongs to the YkuD family.</text>
</comment>
<keyword evidence="6 7" id="KW-0961">Cell wall biogenesis/degradation</keyword>
<dbReference type="InterPro" id="IPR005490">
    <property type="entry name" value="LD_TPept_cat_dom"/>
</dbReference>
<dbReference type="SUPFAM" id="SSF141523">
    <property type="entry name" value="L,D-transpeptidase catalytic domain-like"/>
    <property type="match status" value="1"/>
</dbReference>
<dbReference type="Proteomes" id="UP000811255">
    <property type="component" value="Unassembled WGS sequence"/>
</dbReference>
<evidence type="ECO:0000256" key="8">
    <source>
        <dbReference type="SAM" id="SignalP"/>
    </source>
</evidence>
<dbReference type="Gene3D" id="2.40.440.10">
    <property type="entry name" value="L,D-transpeptidase catalytic domain-like"/>
    <property type="match status" value="1"/>
</dbReference>
<comment type="caution">
    <text evidence="10">The sequence shown here is derived from an EMBL/GenBank/DDBJ whole genome shotgun (WGS) entry which is preliminary data.</text>
</comment>
<evidence type="ECO:0000256" key="2">
    <source>
        <dbReference type="ARBA" id="ARBA00005992"/>
    </source>
</evidence>